<keyword evidence="1" id="KW-0863">Zinc-finger</keyword>
<keyword evidence="1" id="KW-0862">Zinc</keyword>
<evidence type="ECO:0000259" key="3">
    <source>
        <dbReference type="PROSITE" id="PS50089"/>
    </source>
</evidence>
<dbReference type="Proteomes" id="UP000626109">
    <property type="component" value="Unassembled WGS sequence"/>
</dbReference>
<dbReference type="AlphaFoldDB" id="A0A813J746"/>
<name>A0A813J746_POLGL</name>
<gene>
    <name evidence="4" type="ORF">PGLA2088_LOCUS17791</name>
</gene>
<protein>
    <recommendedName>
        <fullName evidence="3">RING-type domain-containing protein</fullName>
    </recommendedName>
</protein>
<dbReference type="GO" id="GO:0008270">
    <property type="term" value="F:zinc ion binding"/>
    <property type="evidence" value="ECO:0007669"/>
    <property type="project" value="UniProtKB-KW"/>
</dbReference>
<sequence>MPSTGRTVLMFGRKHVGSTFDEIIENDPTYIPWLEEHQPGNDRFEALIDYCREVHGGIMEYGLYAGHSFNHVATIHARHAEFLVRKHSDNPRYSKFVAYYKNEFQAAPQQHQQLRRTASPVGVQATLNRRPQVQLPHQLAISSGSGAALDSDPNCSELDTSSDEESSGDGQMPEKYHYRNCCQEVLQKSKTPMHFKELARKAAKVLLKKGRKSKAKAKAVPNRRGQIPRRLKKDKNTKALEQLKCLASLPSHWLSRSDGFVRLRSAHKLSFRLPQSAASCTICMARAINAAFVPCGHAAACSECSEKCRRTNGCPICRKPVDTVLRTWQV</sequence>
<reference evidence="4" key="1">
    <citation type="submission" date="2021-02" db="EMBL/GenBank/DDBJ databases">
        <authorList>
            <person name="Dougan E. K."/>
            <person name="Rhodes N."/>
            <person name="Thang M."/>
            <person name="Chan C."/>
        </authorList>
    </citation>
    <scope>NUCLEOTIDE SEQUENCE</scope>
</reference>
<proteinExistence type="predicted"/>
<dbReference type="InterPro" id="IPR001841">
    <property type="entry name" value="Znf_RING"/>
</dbReference>
<organism evidence="4 5">
    <name type="scientific">Polarella glacialis</name>
    <name type="common">Dinoflagellate</name>
    <dbReference type="NCBI Taxonomy" id="89957"/>
    <lineage>
        <taxon>Eukaryota</taxon>
        <taxon>Sar</taxon>
        <taxon>Alveolata</taxon>
        <taxon>Dinophyceae</taxon>
        <taxon>Suessiales</taxon>
        <taxon>Suessiaceae</taxon>
        <taxon>Polarella</taxon>
    </lineage>
</organism>
<feature type="domain" description="RING-type" evidence="3">
    <location>
        <begin position="280"/>
        <end position="318"/>
    </location>
</feature>
<evidence type="ECO:0000256" key="2">
    <source>
        <dbReference type="SAM" id="MobiDB-lite"/>
    </source>
</evidence>
<dbReference type="SUPFAM" id="SSF57850">
    <property type="entry name" value="RING/U-box"/>
    <property type="match status" value="1"/>
</dbReference>
<comment type="caution">
    <text evidence="4">The sequence shown here is derived from an EMBL/GenBank/DDBJ whole genome shotgun (WGS) entry which is preliminary data.</text>
</comment>
<feature type="region of interest" description="Disordered" evidence="2">
    <location>
        <begin position="143"/>
        <end position="174"/>
    </location>
</feature>
<dbReference type="EMBL" id="CAJNNW010024171">
    <property type="protein sequence ID" value="CAE8671747.1"/>
    <property type="molecule type" value="Genomic_DNA"/>
</dbReference>
<dbReference type="Gene3D" id="3.30.40.10">
    <property type="entry name" value="Zinc/RING finger domain, C3HC4 (zinc finger)"/>
    <property type="match status" value="1"/>
</dbReference>
<dbReference type="Pfam" id="PF13920">
    <property type="entry name" value="zf-C3HC4_3"/>
    <property type="match status" value="1"/>
</dbReference>
<keyword evidence="1" id="KW-0479">Metal-binding</keyword>
<evidence type="ECO:0000313" key="4">
    <source>
        <dbReference type="EMBL" id="CAE8671747.1"/>
    </source>
</evidence>
<evidence type="ECO:0000313" key="5">
    <source>
        <dbReference type="Proteomes" id="UP000626109"/>
    </source>
</evidence>
<dbReference type="InterPro" id="IPR013083">
    <property type="entry name" value="Znf_RING/FYVE/PHD"/>
</dbReference>
<dbReference type="PROSITE" id="PS50089">
    <property type="entry name" value="ZF_RING_2"/>
    <property type="match status" value="1"/>
</dbReference>
<evidence type="ECO:0000256" key="1">
    <source>
        <dbReference type="PROSITE-ProRule" id="PRU00175"/>
    </source>
</evidence>
<accession>A0A813J746</accession>